<protein>
    <submittedName>
        <fullName evidence="2">Uncharacterized protein</fullName>
    </submittedName>
</protein>
<organism evidence="2">
    <name type="scientific">Spongospora subterranea</name>
    <dbReference type="NCBI Taxonomy" id="70186"/>
    <lineage>
        <taxon>Eukaryota</taxon>
        <taxon>Sar</taxon>
        <taxon>Rhizaria</taxon>
        <taxon>Endomyxa</taxon>
        <taxon>Phytomyxea</taxon>
        <taxon>Plasmodiophorida</taxon>
        <taxon>Plasmodiophoridae</taxon>
        <taxon>Spongospora</taxon>
    </lineage>
</organism>
<evidence type="ECO:0000256" key="1">
    <source>
        <dbReference type="SAM" id="MobiDB-lite"/>
    </source>
</evidence>
<sequence>RDGRGADCANYPDRYRYWRHAPRPSWPHLPEGDRVRLPHRSRGRYRAYGNTNPRGGLSPEDWQSIGRSSPSWTYPFLCGPTCSRRDPSAARRRARRCALCHG</sequence>
<feature type="non-terminal residue" evidence="2">
    <location>
        <position position="102"/>
    </location>
</feature>
<evidence type="ECO:0000313" key="2">
    <source>
        <dbReference type="EMBL" id="CRZ04100.1"/>
    </source>
</evidence>
<dbReference type="EMBL" id="HACM01003658">
    <property type="protein sequence ID" value="CRZ04100.1"/>
    <property type="molecule type" value="Transcribed_RNA"/>
</dbReference>
<dbReference type="AlphaFoldDB" id="A0A0H5QPS8"/>
<proteinExistence type="predicted"/>
<reference evidence="2" key="1">
    <citation type="submission" date="2015-04" db="EMBL/GenBank/DDBJ databases">
        <title>The genome sequence of the plant pathogenic Rhizarian Plasmodiophora brassicae reveals insights in its biotrophic life cycle and the origin of chitin synthesis.</title>
        <authorList>
            <person name="Schwelm A."/>
            <person name="Fogelqvist J."/>
            <person name="Knaust A."/>
            <person name="Julke S."/>
            <person name="Lilja T."/>
            <person name="Dhandapani V."/>
            <person name="Bonilla-Rosso G."/>
            <person name="Karlsson M."/>
            <person name="Shevchenko A."/>
            <person name="Choi S.R."/>
            <person name="Kim H.G."/>
            <person name="Park J.Y."/>
            <person name="Lim Y.P."/>
            <person name="Ludwig-Muller J."/>
            <person name="Dixelius C."/>
        </authorList>
    </citation>
    <scope>NUCLEOTIDE SEQUENCE</scope>
    <source>
        <tissue evidence="2">Potato root galls</tissue>
    </source>
</reference>
<feature type="region of interest" description="Disordered" evidence="1">
    <location>
        <begin position="28"/>
        <end position="64"/>
    </location>
</feature>
<accession>A0A0H5QPS8</accession>
<feature type="non-terminal residue" evidence="2">
    <location>
        <position position="1"/>
    </location>
</feature>
<name>A0A0H5QPS8_9EUKA</name>